<name>A0A366EA43_9HYPH</name>
<feature type="domain" description="Glyoxalase/fosfomycin resistance/dioxygenase" evidence="1">
    <location>
        <begin position="19"/>
        <end position="110"/>
    </location>
</feature>
<dbReference type="EMBL" id="QNRH01000001">
    <property type="protein sequence ID" value="RBO98649.1"/>
    <property type="molecule type" value="Genomic_DNA"/>
</dbReference>
<proteinExistence type="predicted"/>
<dbReference type="InterPro" id="IPR004360">
    <property type="entry name" value="Glyas_Fos-R_dOase_dom"/>
</dbReference>
<dbReference type="RefSeq" id="WP_113942592.1">
    <property type="nucleotide sequence ID" value="NZ_JBHEEG010000003.1"/>
</dbReference>
<dbReference type="OrthoDB" id="9792323at2"/>
<evidence type="ECO:0000259" key="1">
    <source>
        <dbReference type="Pfam" id="PF00903"/>
    </source>
</evidence>
<dbReference type="AlphaFoldDB" id="A0A366EA43"/>
<gene>
    <name evidence="2" type="ORF">DFR47_101248</name>
</gene>
<sequence length="114" mass="12533">MRKTGKLDYLEMPAGQSGLNEVKAFYSNAFGWSFTDYGPDYAAHSEGLDGGFYQGDEAKNAKPLPVLYSDNLEQTLSDVEKAGGKIVKPIFSFPGGRRFHFTDPSGNELAVWSE</sequence>
<dbReference type="InterPro" id="IPR029068">
    <property type="entry name" value="Glyas_Bleomycin-R_OHBP_Dase"/>
</dbReference>
<dbReference type="Pfam" id="PF00903">
    <property type="entry name" value="Glyoxalase"/>
    <property type="match status" value="1"/>
</dbReference>
<dbReference type="InterPro" id="IPR052164">
    <property type="entry name" value="Anthracycline_SecMetBiosynth"/>
</dbReference>
<protein>
    <recommendedName>
        <fullName evidence="1">Glyoxalase/fosfomycin resistance/dioxygenase domain-containing protein</fullName>
    </recommendedName>
</protein>
<evidence type="ECO:0000313" key="3">
    <source>
        <dbReference type="Proteomes" id="UP000252893"/>
    </source>
</evidence>
<dbReference type="PANTHER" id="PTHR33993">
    <property type="entry name" value="GLYOXALASE-RELATED"/>
    <property type="match status" value="1"/>
</dbReference>
<dbReference type="Gene3D" id="3.10.180.10">
    <property type="entry name" value="2,3-Dihydroxybiphenyl 1,2-Dioxygenase, domain 1"/>
    <property type="match status" value="1"/>
</dbReference>
<accession>A0A366EA43</accession>
<evidence type="ECO:0000313" key="2">
    <source>
        <dbReference type="EMBL" id="RBO98649.1"/>
    </source>
</evidence>
<comment type="caution">
    <text evidence="2">The sequence shown here is derived from an EMBL/GenBank/DDBJ whole genome shotgun (WGS) entry which is preliminary data.</text>
</comment>
<reference evidence="2 3" key="1">
    <citation type="submission" date="2018-06" db="EMBL/GenBank/DDBJ databases">
        <title>Genomic Encyclopedia of Type Strains, Phase IV (KMG-IV): sequencing the most valuable type-strain genomes for metagenomic binning, comparative biology and taxonomic classification.</title>
        <authorList>
            <person name="Goeker M."/>
        </authorList>
    </citation>
    <scope>NUCLEOTIDE SEQUENCE [LARGE SCALE GENOMIC DNA]</scope>
    <source>
        <strain evidence="2 3">DSM 25619</strain>
    </source>
</reference>
<dbReference type="SUPFAM" id="SSF54593">
    <property type="entry name" value="Glyoxalase/Bleomycin resistance protein/Dihydroxybiphenyl dioxygenase"/>
    <property type="match status" value="1"/>
</dbReference>
<dbReference type="Proteomes" id="UP000252893">
    <property type="component" value="Unassembled WGS sequence"/>
</dbReference>
<keyword evidence="3" id="KW-1185">Reference proteome</keyword>
<dbReference type="CDD" id="cd07247">
    <property type="entry name" value="SgaA_N_like"/>
    <property type="match status" value="1"/>
</dbReference>
<dbReference type="PANTHER" id="PTHR33993:SF1">
    <property type="entry name" value="GLYOXALASE FAMILY PROTEIN"/>
    <property type="match status" value="1"/>
</dbReference>
<organism evidence="2 3">
    <name type="scientific">Pseudochrobactrum asaccharolyticum</name>
    <dbReference type="NCBI Taxonomy" id="354351"/>
    <lineage>
        <taxon>Bacteria</taxon>
        <taxon>Pseudomonadati</taxon>
        <taxon>Pseudomonadota</taxon>
        <taxon>Alphaproteobacteria</taxon>
        <taxon>Hyphomicrobiales</taxon>
        <taxon>Brucellaceae</taxon>
        <taxon>Pseudochrobactrum</taxon>
    </lineage>
</organism>